<proteinExistence type="predicted"/>
<dbReference type="STRING" id="862908.BMS_1581"/>
<dbReference type="AlphaFoldDB" id="E1X0U3"/>
<evidence type="ECO:0000313" key="2">
    <source>
        <dbReference type="Proteomes" id="UP000008963"/>
    </source>
</evidence>
<keyword evidence="2" id="KW-1185">Reference proteome</keyword>
<reference evidence="2" key="1">
    <citation type="journal article" date="2013" name="ISME J.">
        <title>A small predatory core genome in the divergent marine Bacteriovorax marinus SJ and the terrestrial Bdellovibrio bacteriovorus.</title>
        <authorList>
            <person name="Crossman L.C."/>
            <person name="Chen H."/>
            <person name="Cerdeno-Tarraga A.M."/>
            <person name="Brooks K."/>
            <person name="Quail M.A."/>
            <person name="Pineiro S.A."/>
            <person name="Hobley L."/>
            <person name="Sockett R.E."/>
            <person name="Bentley S.D."/>
            <person name="Parkhill J."/>
            <person name="Williams H.N."/>
            <person name="Stine O.C."/>
        </authorList>
    </citation>
    <scope>NUCLEOTIDE SEQUENCE [LARGE SCALE GENOMIC DNA]</scope>
    <source>
        <strain evidence="2">ATCC BAA-682 / DSM 15412 / SJ</strain>
    </source>
</reference>
<organism evidence="1 2">
    <name type="scientific">Halobacteriovorax marinus (strain ATCC BAA-682 / DSM 15412 / SJ)</name>
    <name type="common">Bacteriovorax marinus</name>
    <dbReference type="NCBI Taxonomy" id="862908"/>
    <lineage>
        <taxon>Bacteria</taxon>
        <taxon>Pseudomonadati</taxon>
        <taxon>Bdellovibrionota</taxon>
        <taxon>Bacteriovoracia</taxon>
        <taxon>Bacteriovoracales</taxon>
        <taxon>Halobacteriovoraceae</taxon>
        <taxon>Halobacteriovorax</taxon>
    </lineage>
</organism>
<accession>E1X0U3</accession>
<dbReference type="HOGENOM" id="CLU_972439_0_0_7"/>
<gene>
    <name evidence="1" type="ordered locus">BMS_1581</name>
</gene>
<dbReference type="EMBL" id="FQ312005">
    <property type="protein sequence ID" value="CBW26431.1"/>
    <property type="molecule type" value="Genomic_DNA"/>
</dbReference>
<protein>
    <submittedName>
        <fullName evidence="1">Uncharacterized protein</fullName>
    </submittedName>
</protein>
<dbReference type="OrthoDB" id="5290763at2"/>
<dbReference type="PATRIC" id="fig|862908.3.peg.1505"/>
<dbReference type="Proteomes" id="UP000008963">
    <property type="component" value="Chromosome"/>
</dbReference>
<dbReference type="RefSeq" id="WP_014244214.1">
    <property type="nucleotide sequence ID" value="NC_016620.1"/>
</dbReference>
<evidence type="ECO:0000313" key="1">
    <source>
        <dbReference type="EMBL" id="CBW26431.1"/>
    </source>
</evidence>
<sequence>MKREFKFNNISSCHYINPGKSMNDLELTKIHKDLVSVNNSAAKKVDNLFLNEELTLEQKREHLSKCILTLLYQNQRVFGFLISPIISSKKGVILHAGLIMMNKNPGADFMAFTGLNNFSMAYEEYGNVYVTNISSTPSIIEVFSNQISKVWPSPKMNTKVSPPHYRDILHILKMEYMDKYFPSDADIEIDDRRFTMTSNSKEMGFSTNFYKLSRATNYLYQSFCQVWINYDDSEDIIQVGRITLRTYLYQKILLRILSYKLNKASKKLSVESEERRERELKTKKAA</sequence>
<dbReference type="KEGG" id="bmx:BMS_1581"/>
<name>E1X0U3_HALMS</name>